<gene>
    <name evidence="2" type="ORF">S01H4_40593</name>
</gene>
<sequence length="113" mass="12650">PMEIVSTDLKLYESGGYKFAIAQVEVTDLMQLSEHREELLEALNDLRQQRGLDFSMLMVTDVVGNASRLLSVNAPLILDDLPYPRQPDGTRLAQGVVSRKKQLLPNILGLLEE</sequence>
<dbReference type="GO" id="GO:0005737">
    <property type="term" value="C:cytoplasm"/>
    <property type="evidence" value="ECO:0007669"/>
    <property type="project" value="InterPro"/>
</dbReference>
<dbReference type="Pfam" id="PF02833">
    <property type="entry name" value="DHHA2"/>
    <property type="match status" value="1"/>
</dbReference>
<organism evidence="2">
    <name type="scientific">marine sediment metagenome</name>
    <dbReference type="NCBI Taxonomy" id="412755"/>
    <lineage>
        <taxon>unclassified sequences</taxon>
        <taxon>metagenomes</taxon>
        <taxon>ecological metagenomes</taxon>
    </lineage>
</organism>
<dbReference type="GO" id="GO:0016462">
    <property type="term" value="F:pyrophosphatase activity"/>
    <property type="evidence" value="ECO:0007669"/>
    <property type="project" value="InterPro"/>
</dbReference>
<name>X1D817_9ZZZZ</name>
<dbReference type="EMBL" id="BART01022126">
    <property type="protein sequence ID" value="GAG92571.1"/>
    <property type="molecule type" value="Genomic_DNA"/>
</dbReference>
<feature type="domain" description="DHHA2" evidence="1">
    <location>
        <begin position="1"/>
        <end position="111"/>
    </location>
</feature>
<feature type="non-terminal residue" evidence="2">
    <location>
        <position position="1"/>
    </location>
</feature>
<dbReference type="InterPro" id="IPR038222">
    <property type="entry name" value="DHHA2_dom_sf"/>
</dbReference>
<comment type="caution">
    <text evidence="2">The sequence shown here is derived from an EMBL/GenBank/DDBJ whole genome shotgun (WGS) entry which is preliminary data.</text>
</comment>
<dbReference type="InterPro" id="IPR004097">
    <property type="entry name" value="DHHA2"/>
</dbReference>
<evidence type="ECO:0000313" key="2">
    <source>
        <dbReference type="EMBL" id="GAG92571.1"/>
    </source>
</evidence>
<evidence type="ECO:0000259" key="1">
    <source>
        <dbReference type="SMART" id="SM01131"/>
    </source>
</evidence>
<dbReference type="SUPFAM" id="SSF64182">
    <property type="entry name" value="DHH phosphoesterases"/>
    <property type="match status" value="1"/>
</dbReference>
<dbReference type="InterPro" id="IPR038763">
    <property type="entry name" value="DHH_sf"/>
</dbReference>
<dbReference type="SMART" id="SM01131">
    <property type="entry name" value="DHHA2"/>
    <property type="match status" value="1"/>
</dbReference>
<proteinExistence type="predicted"/>
<dbReference type="Gene3D" id="3.10.310.20">
    <property type="entry name" value="DHHA2 domain"/>
    <property type="match status" value="1"/>
</dbReference>
<protein>
    <recommendedName>
        <fullName evidence="1">DHHA2 domain-containing protein</fullName>
    </recommendedName>
</protein>
<dbReference type="AlphaFoldDB" id="X1D817"/>
<reference evidence="2" key="1">
    <citation type="journal article" date="2014" name="Front. Microbiol.">
        <title>High frequency of phylogenetically diverse reductive dehalogenase-homologous genes in deep subseafloor sedimentary metagenomes.</title>
        <authorList>
            <person name="Kawai M."/>
            <person name="Futagami T."/>
            <person name="Toyoda A."/>
            <person name="Takaki Y."/>
            <person name="Nishi S."/>
            <person name="Hori S."/>
            <person name="Arai W."/>
            <person name="Tsubouchi T."/>
            <person name="Morono Y."/>
            <person name="Uchiyama I."/>
            <person name="Ito T."/>
            <person name="Fujiyama A."/>
            <person name="Inagaki F."/>
            <person name="Takami H."/>
        </authorList>
    </citation>
    <scope>NUCLEOTIDE SEQUENCE</scope>
    <source>
        <strain evidence="2">Expedition CK06-06</strain>
    </source>
</reference>
<accession>X1D817</accession>